<dbReference type="GO" id="GO:0016831">
    <property type="term" value="F:carboxy-lyase activity"/>
    <property type="evidence" value="ECO:0007669"/>
    <property type="project" value="InterPro"/>
</dbReference>
<dbReference type="GO" id="GO:0016787">
    <property type="term" value="F:hydrolase activity"/>
    <property type="evidence" value="ECO:0007669"/>
    <property type="project" value="UniProtKB-KW"/>
</dbReference>
<keyword evidence="3" id="KW-0378">Hydrolase</keyword>
<evidence type="ECO:0000313" key="4">
    <source>
        <dbReference type="Proteomes" id="UP000010797"/>
    </source>
</evidence>
<organism evidence="3 4">
    <name type="scientific">Desulfitobacterium dichloroeliminans (strain LMG P-21439 / DCA1)</name>
    <dbReference type="NCBI Taxonomy" id="871963"/>
    <lineage>
        <taxon>Bacteria</taxon>
        <taxon>Bacillati</taxon>
        <taxon>Bacillota</taxon>
        <taxon>Clostridia</taxon>
        <taxon>Eubacteriales</taxon>
        <taxon>Desulfitobacteriaceae</taxon>
        <taxon>Desulfitobacterium</taxon>
    </lineage>
</organism>
<evidence type="ECO:0000259" key="2">
    <source>
        <dbReference type="Pfam" id="PF04909"/>
    </source>
</evidence>
<evidence type="ECO:0000313" key="3">
    <source>
        <dbReference type="EMBL" id="AGA69292.1"/>
    </source>
</evidence>
<dbReference type="RefSeq" id="WP_015262282.1">
    <property type="nucleotide sequence ID" value="NC_019903.1"/>
</dbReference>
<keyword evidence="4" id="KW-1185">Reference proteome</keyword>
<dbReference type="OrthoDB" id="9771932at2"/>
<dbReference type="Pfam" id="PF04909">
    <property type="entry name" value="Amidohydro_2"/>
    <property type="match status" value="1"/>
</dbReference>
<reference evidence="4" key="1">
    <citation type="submission" date="2012-02" db="EMBL/GenBank/DDBJ databases">
        <title>Complete sequence of Desulfitobacterium dichloroeliminans LMG P-21439.</title>
        <authorList>
            <person name="Lucas S."/>
            <person name="Han J."/>
            <person name="Lapidus A."/>
            <person name="Cheng J.-F."/>
            <person name="Goodwin L."/>
            <person name="Pitluck S."/>
            <person name="Peters L."/>
            <person name="Ovchinnikova G."/>
            <person name="Teshima H."/>
            <person name="Detter J.C."/>
            <person name="Han C."/>
            <person name="Tapia R."/>
            <person name="Land M."/>
            <person name="Hauser L."/>
            <person name="Kyrpides N."/>
            <person name="Ivanova N."/>
            <person name="Pagani I."/>
            <person name="Kruse T."/>
            <person name="de Vos W.M."/>
            <person name="Boon N."/>
            <person name="Smidt H."/>
            <person name="Woyke T."/>
        </authorList>
    </citation>
    <scope>NUCLEOTIDE SEQUENCE [LARGE SCALE GENOMIC DNA]</scope>
    <source>
        <strain evidence="4">LMG P-21439 / DCA1</strain>
    </source>
</reference>
<dbReference type="PANTHER" id="PTHR21240">
    <property type="entry name" value="2-AMINO-3-CARBOXYLMUCONATE-6-SEMIALDEHYDE DECARBOXYLASE"/>
    <property type="match status" value="1"/>
</dbReference>
<feature type="domain" description="Amidohydrolase-related" evidence="2">
    <location>
        <begin position="74"/>
        <end position="279"/>
    </location>
</feature>
<dbReference type="Gene3D" id="3.20.20.140">
    <property type="entry name" value="Metal-dependent hydrolases"/>
    <property type="match status" value="1"/>
</dbReference>
<dbReference type="Proteomes" id="UP000010797">
    <property type="component" value="Chromosome"/>
</dbReference>
<dbReference type="InterPro" id="IPR032466">
    <property type="entry name" value="Metal_Hydrolase"/>
</dbReference>
<sequence>MIIDFRLRPPFGDFLKAFMYREIERSAKVSKNMGMTQPVSAASKSMELMFKEMNNAGITKGVIPGRKANPHMGIVSNDDILILLKEYPDKFIGFAGIDPLERERAYSEIDDLVINGPMKGIVLEPGVLTVPIYANDRRIYPIYEKCSDKDIPIILMTGGNAGPDVSYTNPVAVDQVAADFPKLKIIISHGGWPWVQEILHVAFRRPNIYISPDMYLFNMPGLQDYVQAANFYLQDRFLFATSYPFIPLEEGVQYFKELPFKPEVLPKLLYENAVNLLKLND</sequence>
<dbReference type="eggNOG" id="COG2159">
    <property type="taxonomic scope" value="Bacteria"/>
</dbReference>
<evidence type="ECO:0000256" key="1">
    <source>
        <dbReference type="ARBA" id="ARBA00023239"/>
    </source>
</evidence>
<dbReference type="SUPFAM" id="SSF51556">
    <property type="entry name" value="Metallo-dependent hydrolases"/>
    <property type="match status" value="1"/>
</dbReference>
<accession>L0F7W4</accession>
<dbReference type="AlphaFoldDB" id="L0F7W4"/>
<dbReference type="KEGG" id="ddl:Desdi_1843"/>
<protein>
    <submittedName>
        <fullName evidence="3">Putative TIM-barrel fold metal-dependent hydrolase</fullName>
    </submittedName>
</protein>
<proteinExistence type="predicted"/>
<dbReference type="InterPro" id="IPR032465">
    <property type="entry name" value="ACMSD"/>
</dbReference>
<gene>
    <name evidence="3" type="ordered locus">Desdi_1843</name>
</gene>
<dbReference type="EMBL" id="CP003344">
    <property type="protein sequence ID" value="AGA69292.1"/>
    <property type="molecule type" value="Genomic_DNA"/>
</dbReference>
<dbReference type="InterPro" id="IPR006680">
    <property type="entry name" value="Amidohydro-rel"/>
</dbReference>
<keyword evidence="1" id="KW-0456">Lyase</keyword>
<name>L0F7W4_DESDL</name>
<dbReference type="PANTHER" id="PTHR21240:SF19">
    <property type="entry name" value="CATALYTIC_ HYDROLASE"/>
    <property type="match status" value="1"/>
</dbReference>
<dbReference type="STRING" id="871963.Desdi_1843"/>
<dbReference type="HOGENOM" id="CLU_044590_4_3_9"/>